<keyword evidence="5" id="KW-1185">Reference proteome</keyword>
<evidence type="ECO:0000256" key="1">
    <source>
        <dbReference type="ARBA" id="ARBA00010928"/>
    </source>
</evidence>
<dbReference type="SUPFAM" id="SSF51735">
    <property type="entry name" value="NAD(P)-binding Rossmann-fold domains"/>
    <property type="match status" value="1"/>
</dbReference>
<evidence type="ECO:0000259" key="2">
    <source>
        <dbReference type="Pfam" id="PF01408"/>
    </source>
</evidence>
<dbReference type="Gene3D" id="3.40.50.720">
    <property type="entry name" value="NAD(P)-binding Rossmann-like Domain"/>
    <property type="match status" value="1"/>
</dbReference>
<dbReference type="Pfam" id="PF01408">
    <property type="entry name" value="GFO_IDH_MocA"/>
    <property type="match status" value="1"/>
</dbReference>
<evidence type="ECO:0000313" key="5">
    <source>
        <dbReference type="Proteomes" id="UP001341840"/>
    </source>
</evidence>
<dbReference type="PANTHER" id="PTHR46368">
    <property type="match status" value="1"/>
</dbReference>
<feature type="domain" description="GFO/IDH/MocA-like oxidoreductase" evidence="3">
    <location>
        <begin position="145"/>
        <end position="262"/>
    </location>
</feature>
<name>A0ABU6R7R6_9FABA</name>
<comment type="caution">
    <text evidence="4">The sequence shown here is derived from an EMBL/GenBank/DDBJ whole genome shotgun (WGS) entry which is preliminary data.</text>
</comment>
<dbReference type="InterPro" id="IPR036291">
    <property type="entry name" value="NAD(P)-bd_dom_sf"/>
</dbReference>
<accession>A0ABU6R7R6</accession>
<dbReference type="InterPro" id="IPR055170">
    <property type="entry name" value="GFO_IDH_MocA-like_dom"/>
</dbReference>
<feature type="domain" description="Gfo/Idh/MocA-like oxidoreductase N-terminal" evidence="2">
    <location>
        <begin position="8"/>
        <end position="127"/>
    </location>
</feature>
<reference evidence="4 5" key="1">
    <citation type="journal article" date="2023" name="Plants (Basel)">
        <title>Bridging the Gap: Combining Genomics and Transcriptomics Approaches to Understand Stylosanthes scabra, an Orphan Legume from the Brazilian Caatinga.</title>
        <authorList>
            <person name="Ferreira-Neto J.R.C."/>
            <person name="da Silva M.D."/>
            <person name="Binneck E."/>
            <person name="de Melo N.F."/>
            <person name="da Silva R.H."/>
            <person name="de Melo A.L.T.M."/>
            <person name="Pandolfi V."/>
            <person name="Bustamante F.O."/>
            <person name="Brasileiro-Vidal A.C."/>
            <person name="Benko-Iseppon A.M."/>
        </authorList>
    </citation>
    <scope>NUCLEOTIDE SEQUENCE [LARGE SCALE GENOMIC DNA]</scope>
    <source>
        <tissue evidence="4">Leaves</tissue>
    </source>
</reference>
<evidence type="ECO:0000259" key="3">
    <source>
        <dbReference type="Pfam" id="PF22725"/>
    </source>
</evidence>
<dbReference type="InterPro" id="IPR000683">
    <property type="entry name" value="Gfo/Idh/MocA-like_OxRdtase_N"/>
</dbReference>
<gene>
    <name evidence="4" type="ORF">PIB30_016796</name>
</gene>
<evidence type="ECO:0008006" key="6">
    <source>
        <dbReference type="Google" id="ProtNLM"/>
    </source>
</evidence>
<dbReference type="Pfam" id="PF22725">
    <property type="entry name" value="GFO_IDH_MocA_C3"/>
    <property type="match status" value="1"/>
</dbReference>
<organism evidence="4 5">
    <name type="scientific">Stylosanthes scabra</name>
    <dbReference type="NCBI Taxonomy" id="79078"/>
    <lineage>
        <taxon>Eukaryota</taxon>
        <taxon>Viridiplantae</taxon>
        <taxon>Streptophyta</taxon>
        <taxon>Embryophyta</taxon>
        <taxon>Tracheophyta</taxon>
        <taxon>Spermatophyta</taxon>
        <taxon>Magnoliopsida</taxon>
        <taxon>eudicotyledons</taxon>
        <taxon>Gunneridae</taxon>
        <taxon>Pentapetalae</taxon>
        <taxon>rosids</taxon>
        <taxon>fabids</taxon>
        <taxon>Fabales</taxon>
        <taxon>Fabaceae</taxon>
        <taxon>Papilionoideae</taxon>
        <taxon>50 kb inversion clade</taxon>
        <taxon>dalbergioids sensu lato</taxon>
        <taxon>Dalbergieae</taxon>
        <taxon>Pterocarpus clade</taxon>
        <taxon>Stylosanthes</taxon>
    </lineage>
</organism>
<dbReference type="EMBL" id="JASCZI010030256">
    <property type="protein sequence ID" value="MED6119996.1"/>
    <property type="molecule type" value="Genomic_DNA"/>
</dbReference>
<proteinExistence type="inferred from homology"/>
<dbReference type="PANTHER" id="PTHR46368:SF14">
    <property type="entry name" value="OXIDOREDUCTASE FAMILY, NAD-BINDING ROSSMANN FOLD PROTEIN"/>
    <property type="match status" value="1"/>
</dbReference>
<dbReference type="Proteomes" id="UP001341840">
    <property type="component" value="Unassembled WGS sequence"/>
</dbReference>
<protein>
    <recommendedName>
        <fullName evidence="6">Gfo/Idh/MocA-like oxidoreductase N-terminal domain-containing protein</fullName>
    </recommendedName>
</protein>
<comment type="similarity">
    <text evidence="1">Belongs to the Gfo/Idh/MocA family.</text>
</comment>
<dbReference type="SUPFAM" id="SSF55347">
    <property type="entry name" value="Glyceraldehyde-3-phosphate dehydrogenase-like, C-terminal domain"/>
    <property type="match status" value="1"/>
</dbReference>
<dbReference type="Gene3D" id="3.30.360.10">
    <property type="entry name" value="Dihydrodipicolinate Reductase, domain 2"/>
    <property type="match status" value="1"/>
</dbReference>
<sequence length="365" mass="40761">MADEKTTVRFGVLGCAQISIKLCKAILRAPNTTLQAIGSRSLEKATAFVAQNGLPEAVRVYGSYEAVLEDDQVDAVYIPLPTALHVTWAVRAAERGKHILLEKPVAMNTAELDRILEACEGNGVQFMDGTMWVHHPRTAKMKEALSDEQRFGQLKWIHTCLTYNPGPEFLKHSIRAKPDLDGLGALGDTGWYCIRAILWAMNYQLPKSVLAFPGAILNEEGVIISCGSSLHWEDGRSATFHCSFLSYVTFDVTALGTKGSLRLHDFTLPFEENLGYGTFYESSELDFGKIEPGRWCPKPNEHVVETEAPQEVLMVKEFADLVGKVKFFGEKPEKEWSVVSRKTQIVLDAVKESIQKNYQHIEIKL</sequence>
<evidence type="ECO:0000313" key="4">
    <source>
        <dbReference type="EMBL" id="MED6119996.1"/>
    </source>
</evidence>